<dbReference type="InterPro" id="IPR045078">
    <property type="entry name" value="TST/MPST-like"/>
</dbReference>
<feature type="domain" description="Rhodanese" evidence="3">
    <location>
        <begin position="45"/>
        <end position="149"/>
    </location>
</feature>
<dbReference type="PANTHER" id="PTHR11364">
    <property type="entry name" value="THIOSULFATE SULFERTANSFERASE"/>
    <property type="match status" value="1"/>
</dbReference>
<name>A0A3D4SZQ5_9CORY</name>
<gene>
    <name evidence="4" type="ORF">DIW82_08200</name>
</gene>
<dbReference type="GO" id="GO:0004792">
    <property type="term" value="F:thiosulfate-cyanide sulfurtransferase activity"/>
    <property type="evidence" value="ECO:0007669"/>
    <property type="project" value="TreeGrafter"/>
</dbReference>
<keyword evidence="1 4" id="KW-0808">Transferase</keyword>
<comment type="caution">
    <text evidence="4">The sequence shown here is derived from an EMBL/GenBank/DDBJ whole genome shotgun (WGS) entry which is preliminary data.</text>
</comment>
<sequence length="305" mass="32198">MALMSPFISADALYAATARGDRTVILDSHWEPGRNSPEGFSGYPVDNSSWEAYLSQHIPGSFFCDPQRMLVGTPDPRVGRNPLPDPARLQYFFDEWGLSADVPVRIYDAGRMLYAARAWWVLRWAGLTDVSILDGGTAAWTAAGGDLAAGIGCMRGHGHVDVVPGSMPVLEIGDIDRWLAAGKTLLDVRGEGRFIGRREPLDRRAGHIPGAVNIPVDLLLGSATGTATGEGHVPAPETVADRLAGRGITSGEDVAVYSGSGVDSALFLALMEHAGLPGASHFVGGWSQWAADRSLPAALGNGSGK</sequence>
<dbReference type="Pfam" id="PF00581">
    <property type="entry name" value="Rhodanese"/>
    <property type="match status" value="2"/>
</dbReference>
<dbReference type="CDD" id="cd01448">
    <property type="entry name" value="TST_Repeat_1"/>
    <property type="match status" value="1"/>
</dbReference>
<dbReference type="EMBL" id="DQID01000211">
    <property type="protein sequence ID" value="HCT14753.1"/>
    <property type="molecule type" value="Genomic_DNA"/>
</dbReference>
<dbReference type="InterPro" id="IPR036873">
    <property type="entry name" value="Rhodanese-like_dom_sf"/>
</dbReference>
<dbReference type="STRING" id="863239.GCA_000213935_01574"/>
<dbReference type="SMART" id="SM00450">
    <property type="entry name" value="RHOD"/>
    <property type="match status" value="2"/>
</dbReference>
<dbReference type="Proteomes" id="UP000261739">
    <property type="component" value="Unassembled WGS sequence"/>
</dbReference>
<keyword evidence="2" id="KW-0677">Repeat</keyword>
<accession>A0A3D4SZQ5</accession>
<dbReference type="PROSITE" id="PS50206">
    <property type="entry name" value="RHODANESE_3"/>
    <property type="match status" value="2"/>
</dbReference>
<dbReference type="AlphaFoldDB" id="A0A3D4SZQ5"/>
<reference evidence="4 5" key="1">
    <citation type="journal article" date="2018" name="Nat. Biotechnol.">
        <title>A standardized bacterial taxonomy based on genome phylogeny substantially revises the tree of life.</title>
        <authorList>
            <person name="Parks D.H."/>
            <person name="Chuvochina M."/>
            <person name="Waite D.W."/>
            <person name="Rinke C."/>
            <person name="Skarshewski A."/>
            <person name="Chaumeil P.A."/>
            <person name="Hugenholtz P."/>
        </authorList>
    </citation>
    <scope>NUCLEOTIDE SEQUENCE [LARGE SCALE GENOMIC DNA]</scope>
    <source>
        <strain evidence="4">UBA11247</strain>
    </source>
</reference>
<protein>
    <submittedName>
        <fullName evidence="4">Sulfurtransferase</fullName>
    </submittedName>
</protein>
<feature type="domain" description="Rhodanese" evidence="3">
    <location>
        <begin position="179"/>
        <end position="298"/>
    </location>
</feature>
<proteinExistence type="predicted"/>
<organism evidence="4 5">
    <name type="scientific">Corynebacterium nuruki</name>
    <dbReference type="NCBI Taxonomy" id="1032851"/>
    <lineage>
        <taxon>Bacteria</taxon>
        <taxon>Bacillati</taxon>
        <taxon>Actinomycetota</taxon>
        <taxon>Actinomycetes</taxon>
        <taxon>Mycobacteriales</taxon>
        <taxon>Corynebacteriaceae</taxon>
        <taxon>Corynebacterium</taxon>
    </lineage>
</organism>
<evidence type="ECO:0000259" key="3">
    <source>
        <dbReference type="PROSITE" id="PS50206"/>
    </source>
</evidence>
<evidence type="ECO:0000313" key="5">
    <source>
        <dbReference type="Proteomes" id="UP000261739"/>
    </source>
</evidence>
<dbReference type="InterPro" id="IPR001763">
    <property type="entry name" value="Rhodanese-like_dom"/>
</dbReference>
<dbReference type="PANTHER" id="PTHR11364:SF27">
    <property type="entry name" value="SULFURTRANSFERASE"/>
    <property type="match status" value="1"/>
</dbReference>
<evidence type="ECO:0000256" key="2">
    <source>
        <dbReference type="ARBA" id="ARBA00022737"/>
    </source>
</evidence>
<evidence type="ECO:0000256" key="1">
    <source>
        <dbReference type="ARBA" id="ARBA00022679"/>
    </source>
</evidence>
<dbReference type="Gene3D" id="3.40.250.10">
    <property type="entry name" value="Rhodanese-like domain"/>
    <property type="match status" value="2"/>
</dbReference>
<dbReference type="SUPFAM" id="SSF52821">
    <property type="entry name" value="Rhodanese/Cell cycle control phosphatase"/>
    <property type="match status" value="2"/>
</dbReference>
<evidence type="ECO:0000313" key="4">
    <source>
        <dbReference type="EMBL" id="HCT14753.1"/>
    </source>
</evidence>